<accession>A0A8E6P0A5</accession>
<geneLocation type="plasmid" evidence="1">
    <name>pBJ108-HI3</name>
</geneLocation>
<protein>
    <submittedName>
        <fullName evidence="1">Uncharacterized protein</fullName>
    </submittedName>
</protein>
<name>A0A8E6P0A5_KLEPN</name>
<organism evidence="1">
    <name type="scientific">Klebsiella pneumoniae</name>
    <dbReference type="NCBI Taxonomy" id="573"/>
    <lineage>
        <taxon>Bacteria</taxon>
        <taxon>Pseudomonadati</taxon>
        <taxon>Pseudomonadota</taxon>
        <taxon>Gammaproteobacteria</taxon>
        <taxon>Enterobacterales</taxon>
        <taxon>Enterobacteriaceae</taxon>
        <taxon>Klebsiella/Raoultella group</taxon>
        <taxon>Klebsiella</taxon>
        <taxon>Klebsiella pneumoniae complex</taxon>
    </lineage>
</organism>
<dbReference type="EMBL" id="MW013144">
    <property type="protein sequence ID" value="QVQ58025.1"/>
    <property type="molecule type" value="Genomic_DNA"/>
</dbReference>
<keyword evidence="1" id="KW-0614">Plasmid</keyword>
<sequence length="42" mass="4955">MMSLWDALRMNMMISYQELVRTFPNALCLPGDRIMTMLSFLL</sequence>
<evidence type="ECO:0000313" key="1">
    <source>
        <dbReference type="EMBL" id="QVQ58025.1"/>
    </source>
</evidence>
<dbReference type="AlphaFoldDB" id="A0A8E6P0A5"/>
<reference evidence="1" key="1">
    <citation type="submission" date="2020-09" db="EMBL/GenBank/DDBJ databases">
        <authorList>
            <person name="Zhou D."/>
            <person name="Wang L."/>
        </authorList>
    </citation>
    <scope>NUCLEOTIDE SEQUENCE</scope>
    <source>
        <plasmid evidence="1">pBJ108-HI3</plasmid>
    </source>
</reference>
<proteinExistence type="predicted"/>